<name>A0A1C4EES2_9BACI</name>
<dbReference type="Proteomes" id="UP000196052">
    <property type="component" value="Unassembled WGS sequence"/>
</dbReference>
<feature type="domain" description="DUF6985" evidence="1">
    <location>
        <begin position="8"/>
        <end position="155"/>
    </location>
</feature>
<protein>
    <recommendedName>
        <fullName evidence="1">DUF6985 domain-containing protein</fullName>
    </recommendedName>
</protein>
<dbReference type="RefSeq" id="WP_088122649.1">
    <property type="nucleotide sequence ID" value="NZ_FMBE01000013.1"/>
</dbReference>
<evidence type="ECO:0000313" key="3">
    <source>
        <dbReference type="Proteomes" id="UP000196052"/>
    </source>
</evidence>
<dbReference type="AlphaFoldDB" id="A0A1C4EES2"/>
<proteinExistence type="predicted"/>
<dbReference type="Pfam" id="PF22481">
    <property type="entry name" value="DUF6985"/>
    <property type="match status" value="1"/>
</dbReference>
<evidence type="ECO:0000313" key="2">
    <source>
        <dbReference type="EMBL" id="SCC42126.1"/>
    </source>
</evidence>
<organism evidence="2 3">
    <name type="scientific">Bacillus wiedmannii</name>
    <dbReference type="NCBI Taxonomy" id="1890302"/>
    <lineage>
        <taxon>Bacteria</taxon>
        <taxon>Bacillati</taxon>
        <taxon>Bacillota</taxon>
        <taxon>Bacilli</taxon>
        <taxon>Bacillales</taxon>
        <taxon>Bacillaceae</taxon>
        <taxon>Bacillus</taxon>
        <taxon>Bacillus cereus group</taxon>
    </lineage>
</organism>
<gene>
    <name evidence="2" type="ORF">BC05F1_03455</name>
</gene>
<dbReference type="InterPro" id="IPR054254">
    <property type="entry name" value="DUF6985"/>
</dbReference>
<sequence length="156" mass="18237">MKINDADFGELEFNNYDWIGYKNIDFFGNEVKVTLIVRGEDDGHFEKEQYTAYNFLIDRWLQLQQSILESILDYYKQKRYELGYDVEPNESYPLIETATQVLEKITLVGIFIPDNDLIDFLDIGLTFDCTWDMENGLGLCLMKGEVIEVGYQDVVL</sequence>
<dbReference type="EMBL" id="FMBE01000013">
    <property type="protein sequence ID" value="SCC42126.1"/>
    <property type="molecule type" value="Genomic_DNA"/>
</dbReference>
<accession>A0A1C4EES2</accession>
<evidence type="ECO:0000259" key="1">
    <source>
        <dbReference type="Pfam" id="PF22481"/>
    </source>
</evidence>
<reference evidence="3" key="1">
    <citation type="submission" date="2016-08" db="EMBL/GenBank/DDBJ databases">
        <authorList>
            <person name="Loux V."/>
            <person name="Rue O."/>
        </authorList>
    </citation>
    <scope>NUCLEOTIDE SEQUENCE [LARGE SCALE GENOMIC DNA]</scope>
    <source>
        <strain evidence="3">INRA Bc05-F1</strain>
    </source>
</reference>